<name>A0A0F6VYL4_9BACT</name>
<organism evidence="2 3">
    <name type="scientific">Sandaracinus amylolyticus</name>
    <dbReference type="NCBI Taxonomy" id="927083"/>
    <lineage>
        <taxon>Bacteria</taxon>
        <taxon>Pseudomonadati</taxon>
        <taxon>Myxococcota</taxon>
        <taxon>Polyangia</taxon>
        <taxon>Polyangiales</taxon>
        <taxon>Sandaracinaceae</taxon>
        <taxon>Sandaracinus</taxon>
    </lineage>
</organism>
<dbReference type="AlphaFoldDB" id="A0A0F6VYL4"/>
<dbReference type="PANTHER" id="PTHR23308">
    <property type="entry name" value="NUCLEAR INHIBITOR OF PROTEIN PHOSPHATASE-1"/>
    <property type="match status" value="1"/>
</dbReference>
<keyword evidence="3" id="KW-1185">Reference proteome</keyword>
<feature type="domain" description="FHA" evidence="1">
    <location>
        <begin position="88"/>
        <end position="138"/>
    </location>
</feature>
<accession>A0A0F6VYL4</accession>
<dbReference type="InterPro" id="IPR000253">
    <property type="entry name" value="FHA_dom"/>
</dbReference>
<dbReference type="SMART" id="SM00240">
    <property type="entry name" value="FHA"/>
    <property type="match status" value="1"/>
</dbReference>
<dbReference type="SUPFAM" id="SSF49879">
    <property type="entry name" value="SMAD/FHA domain"/>
    <property type="match status" value="1"/>
</dbReference>
<sequence length="173" mass="18334">MSELVFGSGIAFVRAAEQARGGTEATLEPVLGAAQLIGTPPEGAEDADWSFQTRAMSHGAASMRLGIDLWRAVVFPVRKVTKTFPGTMLVGRASSGDVLIDHPSISKLHARIRRAPDGTYTLQDAGSRNGTAIDGKPVGAQEVPLVPGASVRLGDWTLRFERLPETLALLKSS</sequence>
<dbReference type="Proteomes" id="UP000034883">
    <property type="component" value="Chromosome"/>
</dbReference>
<proteinExistence type="predicted"/>
<dbReference type="CDD" id="cd00060">
    <property type="entry name" value="FHA"/>
    <property type="match status" value="1"/>
</dbReference>
<dbReference type="PROSITE" id="PS50006">
    <property type="entry name" value="FHA_DOMAIN"/>
    <property type="match status" value="1"/>
</dbReference>
<dbReference type="EMBL" id="CP011125">
    <property type="protein sequence ID" value="AKF02918.1"/>
    <property type="molecule type" value="Genomic_DNA"/>
</dbReference>
<gene>
    <name evidence="2" type="ORF">DB32_000066</name>
</gene>
<dbReference type="InterPro" id="IPR050923">
    <property type="entry name" value="Cell_Proc_Reg/RNA_Proc"/>
</dbReference>
<reference evidence="2 3" key="1">
    <citation type="submission" date="2015-03" db="EMBL/GenBank/DDBJ databases">
        <title>Genome assembly of Sandaracinus amylolyticus DSM 53668.</title>
        <authorList>
            <person name="Sharma G."/>
            <person name="Subramanian S."/>
        </authorList>
    </citation>
    <scope>NUCLEOTIDE SEQUENCE [LARGE SCALE GENOMIC DNA]</scope>
    <source>
        <strain evidence="2 3">DSM 53668</strain>
    </source>
</reference>
<evidence type="ECO:0000313" key="3">
    <source>
        <dbReference type="Proteomes" id="UP000034883"/>
    </source>
</evidence>
<evidence type="ECO:0000313" key="2">
    <source>
        <dbReference type="EMBL" id="AKF02918.1"/>
    </source>
</evidence>
<evidence type="ECO:0000259" key="1">
    <source>
        <dbReference type="PROSITE" id="PS50006"/>
    </source>
</evidence>
<dbReference type="RefSeq" id="WP_053230410.1">
    <property type="nucleotide sequence ID" value="NZ_CP011125.1"/>
</dbReference>
<dbReference type="Pfam" id="PF00498">
    <property type="entry name" value="FHA"/>
    <property type="match status" value="1"/>
</dbReference>
<dbReference type="InterPro" id="IPR008984">
    <property type="entry name" value="SMAD_FHA_dom_sf"/>
</dbReference>
<dbReference type="OrthoDB" id="9815925at2"/>
<protein>
    <recommendedName>
        <fullName evidence="1">FHA domain-containing protein</fullName>
    </recommendedName>
</protein>
<dbReference type="STRING" id="927083.DB32_000066"/>
<dbReference type="Gene3D" id="2.60.200.20">
    <property type="match status" value="1"/>
</dbReference>
<dbReference type="KEGG" id="samy:DB32_000066"/>